<dbReference type="PANTHER" id="PTHR10472:SF5">
    <property type="entry name" value="D-AMINOACYL-TRNA DEACYLASE 1"/>
    <property type="match status" value="1"/>
</dbReference>
<keyword evidence="5" id="KW-0694">RNA-binding</keyword>
<comment type="similarity">
    <text evidence="1 5">Belongs to the DTD family.</text>
</comment>
<dbReference type="AlphaFoldDB" id="A0AB34IGY6"/>
<evidence type="ECO:0000313" key="6">
    <source>
        <dbReference type="EMBL" id="KAL1499380.1"/>
    </source>
</evidence>
<dbReference type="PANTHER" id="PTHR10472">
    <property type="entry name" value="D-TYROSYL-TRNA TYR DEACYLASE"/>
    <property type="match status" value="1"/>
</dbReference>
<dbReference type="EC" id="3.1.1.96" evidence="2 5"/>
<keyword evidence="5" id="KW-0820">tRNA-binding</keyword>
<sequence>MVAGEAVLQRVSHARVSVDGETVGAIGRGLLVLVGIAESDDDAAAEWCCRRLLGTRLWEDADGKAWAASAQSAGHELLLVSQFTLYGSLKWNKPDFHHAMGPAKAKGFWEALVSRVEKAHPAKVQQGRFGAKMEVTLANDGPVTLTLDSPPPKAEPPVASPPRAPCGCLVLVPLAGAMEKLARVERLGVRPIGLKVVTRDGMRYVAAVLTAALVSHDATAMATVTSAVSRCVGNALLVSSDPKELSQVFQLSELIDY</sequence>
<dbReference type="GO" id="GO:0000049">
    <property type="term" value="F:tRNA binding"/>
    <property type="evidence" value="ECO:0007669"/>
    <property type="project" value="UniProtKB-KW"/>
</dbReference>
<reference evidence="6 7" key="1">
    <citation type="journal article" date="2024" name="Science">
        <title>Giant polyketide synthase enzymes in the biosynthesis of giant marine polyether toxins.</title>
        <authorList>
            <person name="Fallon T.R."/>
            <person name="Shende V.V."/>
            <person name="Wierzbicki I.H."/>
            <person name="Pendleton A.L."/>
            <person name="Watervoot N.F."/>
            <person name="Auber R.P."/>
            <person name="Gonzalez D.J."/>
            <person name="Wisecaver J.H."/>
            <person name="Moore B.S."/>
        </authorList>
    </citation>
    <scope>NUCLEOTIDE SEQUENCE [LARGE SCALE GENOMIC DNA]</scope>
    <source>
        <strain evidence="6 7">12B1</strain>
    </source>
</reference>
<evidence type="ECO:0000256" key="5">
    <source>
        <dbReference type="RuleBase" id="RU003470"/>
    </source>
</evidence>
<dbReference type="Gene3D" id="3.50.80.10">
    <property type="entry name" value="D-tyrosyl-tRNA(Tyr) deacylase"/>
    <property type="match status" value="1"/>
</dbReference>
<dbReference type="GO" id="GO:0005737">
    <property type="term" value="C:cytoplasm"/>
    <property type="evidence" value="ECO:0007669"/>
    <property type="project" value="UniProtKB-SubCell"/>
</dbReference>
<dbReference type="SUPFAM" id="SSF69500">
    <property type="entry name" value="DTD-like"/>
    <property type="match status" value="1"/>
</dbReference>
<gene>
    <name evidence="6" type="ORF">AB1Y20_011586</name>
</gene>
<dbReference type="Proteomes" id="UP001515480">
    <property type="component" value="Unassembled WGS sequence"/>
</dbReference>
<dbReference type="NCBIfam" id="TIGR00256">
    <property type="entry name" value="D-aminoacyl-tRNA deacylase"/>
    <property type="match status" value="1"/>
</dbReference>
<comment type="subcellular location">
    <subcellularLocation>
        <location evidence="5">Cytoplasm</location>
    </subcellularLocation>
</comment>
<dbReference type="InterPro" id="IPR003732">
    <property type="entry name" value="Daa-tRNA_deacyls_DTD"/>
</dbReference>
<keyword evidence="5" id="KW-0963">Cytoplasm</keyword>
<dbReference type="GO" id="GO:0051500">
    <property type="term" value="F:D-tyrosyl-tRNA(Tyr) deacylase activity"/>
    <property type="evidence" value="ECO:0007669"/>
    <property type="project" value="TreeGrafter"/>
</dbReference>
<dbReference type="EMBL" id="JBGBPQ010000025">
    <property type="protein sequence ID" value="KAL1499380.1"/>
    <property type="molecule type" value="Genomic_DNA"/>
</dbReference>
<evidence type="ECO:0000256" key="4">
    <source>
        <dbReference type="ARBA" id="ARBA00048018"/>
    </source>
</evidence>
<evidence type="ECO:0000313" key="7">
    <source>
        <dbReference type="Proteomes" id="UP001515480"/>
    </source>
</evidence>
<dbReference type="FunFam" id="3.50.80.10:FF:000001">
    <property type="entry name" value="D-aminoacyl-tRNA deacylase"/>
    <property type="match status" value="1"/>
</dbReference>
<accession>A0AB34IGY6</accession>
<comment type="catalytic activity">
    <reaction evidence="4">
        <text>a D-aminoacyl-tRNA + H2O = a tRNA + a D-alpha-amino acid + H(+)</text>
        <dbReference type="Rhea" id="RHEA:13953"/>
        <dbReference type="Rhea" id="RHEA-COMP:10123"/>
        <dbReference type="Rhea" id="RHEA-COMP:10124"/>
        <dbReference type="ChEBI" id="CHEBI:15377"/>
        <dbReference type="ChEBI" id="CHEBI:15378"/>
        <dbReference type="ChEBI" id="CHEBI:59871"/>
        <dbReference type="ChEBI" id="CHEBI:78442"/>
        <dbReference type="ChEBI" id="CHEBI:79333"/>
        <dbReference type="EC" id="3.1.1.96"/>
    </reaction>
</comment>
<protein>
    <recommendedName>
        <fullName evidence="2 5">D-aminoacyl-tRNA deacylase</fullName>
        <ecNumber evidence="2 5">3.1.1.96</ecNumber>
    </recommendedName>
</protein>
<evidence type="ECO:0000256" key="3">
    <source>
        <dbReference type="ARBA" id="ARBA00047676"/>
    </source>
</evidence>
<comment type="caution">
    <text evidence="6">The sequence shown here is derived from an EMBL/GenBank/DDBJ whole genome shotgun (WGS) entry which is preliminary data.</text>
</comment>
<proteinExistence type="inferred from homology"/>
<organism evidence="6 7">
    <name type="scientific">Prymnesium parvum</name>
    <name type="common">Toxic golden alga</name>
    <dbReference type="NCBI Taxonomy" id="97485"/>
    <lineage>
        <taxon>Eukaryota</taxon>
        <taxon>Haptista</taxon>
        <taxon>Haptophyta</taxon>
        <taxon>Prymnesiophyceae</taxon>
        <taxon>Prymnesiales</taxon>
        <taxon>Prymnesiaceae</taxon>
        <taxon>Prymnesium</taxon>
    </lineage>
</organism>
<dbReference type="InterPro" id="IPR023509">
    <property type="entry name" value="DTD-like_sf"/>
</dbReference>
<dbReference type="Pfam" id="PF02580">
    <property type="entry name" value="Tyr_Deacylase"/>
    <property type="match status" value="1"/>
</dbReference>
<keyword evidence="7" id="KW-1185">Reference proteome</keyword>
<comment type="catalytic activity">
    <reaction evidence="3">
        <text>glycyl-tRNA(Ala) + H2O = tRNA(Ala) + glycine + H(+)</text>
        <dbReference type="Rhea" id="RHEA:53744"/>
        <dbReference type="Rhea" id="RHEA-COMP:9657"/>
        <dbReference type="Rhea" id="RHEA-COMP:13640"/>
        <dbReference type="ChEBI" id="CHEBI:15377"/>
        <dbReference type="ChEBI" id="CHEBI:15378"/>
        <dbReference type="ChEBI" id="CHEBI:57305"/>
        <dbReference type="ChEBI" id="CHEBI:78442"/>
        <dbReference type="ChEBI" id="CHEBI:78522"/>
        <dbReference type="EC" id="3.1.1.96"/>
    </reaction>
</comment>
<evidence type="ECO:0000256" key="1">
    <source>
        <dbReference type="ARBA" id="ARBA00009673"/>
    </source>
</evidence>
<evidence type="ECO:0000256" key="2">
    <source>
        <dbReference type="ARBA" id="ARBA00013056"/>
    </source>
</evidence>
<keyword evidence="5" id="KW-0378">Hydrolase</keyword>
<name>A0AB34IGY6_PRYPA</name>